<reference evidence="1" key="1">
    <citation type="submission" date="2016-05" db="EMBL/GenBank/DDBJ databases">
        <authorList>
            <person name="Lavstsen T."/>
            <person name="Jespersen J.S."/>
        </authorList>
    </citation>
    <scope>NUCLEOTIDE SEQUENCE</scope>
    <source>
        <tissue evidence="1">Brain</tissue>
    </source>
</reference>
<organism evidence="1">
    <name type="scientific">Nothobranchius rachovii</name>
    <name type="common">bluefin notho</name>
    <dbReference type="NCBI Taxonomy" id="451742"/>
    <lineage>
        <taxon>Eukaryota</taxon>
        <taxon>Metazoa</taxon>
        <taxon>Chordata</taxon>
        <taxon>Craniata</taxon>
        <taxon>Vertebrata</taxon>
        <taxon>Euteleostomi</taxon>
        <taxon>Actinopterygii</taxon>
        <taxon>Neopterygii</taxon>
        <taxon>Teleostei</taxon>
        <taxon>Neoteleostei</taxon>
        <taxon>Acanthomorphata</taxon>
        <taxon>Ovalentaria</taxon>
        <taxon>Atherinomorphae</taxon>
        <taxon>Cyprinodontiformes</taxon>
        <taxon>Nothobranchiidae</taxon>
        <taxon>Nothobranchius</taxon>
    </lineage>
</organism>
<protein>
    <submittedName>
        <fullName evidence="1">Uncharacterized protein</fullName>
    </submittedName>
</protein>
<feature type="non-terminal residue" evidence="1">
    <location>
        <position position="57"/>
    </location>
</feature>
<dbReference type="AlphaFoldDB" id="A0A1A8P4I4"/>
<dbReference type="EMBL" id="HAEH01005310">
    <property type="protein sequence ID" value="SBR76183.1"/>
    <property type="molecule type" value="Transcribed_RNA"/>
</dbReference>
<proteinExistence type="predicted"/>
<name>A0A1A8P4I4_9TELE</name>
<evidence type="ECO:0000313" key="1">
    <source>
        <dbReference type="EMBL" id="SBR76183.1"/>
    </source>
</evidence>
<accession>A0A1A8P4I4</accession>
<sequence length="57" mass="6520">GRATAECEVAGLRINIAKSKVLNWRVEELKDLLMGERLMGSLVQMNRSDVVKKNYER</sequence>
<gene>
    <name evidence="1" type="primary">Nfu_g_1_015981</name>
</gene>
<reference evidence="1" key="2">
    <citation type="submission" date="2016-06" db="EMBL/GenBank/DDBJ databases">
        <title>The genome of a short-lived fish provides insights into sex chromosome evolution and the genetic control of aging.</title>
        <authorList>
            <person name="Reichwald K."/>
            <person name="Felder M."/>
            <person name="Petzold A."/>
            <person name="Koch P."/>
            <person name="Groth M."/>
            <person name="Platzer M."/>
        </authorList>
    </citation>
    <scope>NUCLEOTIDE SEQUENCE</scope>
    <source>
        <tissue evidence="1">Brain</tissue>
    </source>
</reference>
<feature type="non-terminal residue" evidence="1">
    <location>
        <position position="1"/>
    </location>
</feature>